<keyword evidence="2" id="KW-1185">Reference proteome</keyword>
<evidence type="ECO:0000313" key="1">
    <source>
        <dbReference type="EMBL" id="EUC26863.1"/>
    </source>
</evidence>
<sequence length="49" mass="5543">MTISRACRAYLGLIRVHISRSCSRLPRKWGTCLFHTTSNKRQGHVGDAT</sequence>
<dbReference type="KEGG" id="bze:COCCADRAFT_113164"/>
<dbReference type="Proteomes" id="UP000053841">
    <property type="component" value="Unassembled WGS sequence"/>
</dbReference>
<name>W6XMZ3_COCC2</name>
<evidence type="ECO:0000313" key="2">
    <source>
        <dbReference type="Proteomes" id="UP000053841"/>
    </source>
</evidence>
<reference evidence="1 2" key="1">
    <citation type="journal article" date="2013" name="PLoS Genet.">
        <title>Comparative genome structure, secondary metabolite, and effector coding capacity across Cochliobolus pathogens.</title>
        <authorList>
            <person name="Condon B.J."/>
            <person name="Leng Y."/>
            <person name="Wu D."/>
            <person name="Bushley K.E."/>
            <person name="Ohm R.A."/>
            <person name="Otillar R."/>
            <person name="Martin J."/>
            <person name="Schackwitz W."/>
            <person name="Grimwood J."/>
            <person name="MohdZainudin N."/>
            <person name="Xue C."/>
            <person name="Wang R."/>
            <person name="Manning V.A."/>
            <person name="Dhillon B."/>
            <person name="Tu Z.J."/>
            <person name="Steffenson B.J."/>
            <person name="Salamov A."/>
            <person name="Sun H."/>
            <person name="Lowry S."/>
            <person name="LaButti K."/>
            <person name="Han J."/>
            <person name="Copeland A."/>
            <person name="Lindquist E."/>
            <person name="Barry K."/>
            <person name="Schmutz J."/>
            <person name="Baker S.E."/>
            <person name="Ciuffetti L.M."/>
            <person name="Grigoriev I.V."/>
            <person name="Zhong S."/>
            <person name="Turgeon B.G."/>
        </authorList>
    </citation>
    <scope>NUCLEOTIDE SEQUENCE [LARGE SCALE GENOMIC DNA]</scope>
    <source>
        <strain evidence="1 2">26-R-13</strain>
    </source>
</reference>
<dbReference type="EMBL" id="KI965085">
    <property type="protein sequence ID" value="EUC26863.1"/>
    <property type="molecule type" value="Genomic_DNA"/>
</dbReference>
<accession>W6XMZ3</accession>
<dbReference type="RefSeq" id="XP_007718831.1">
    <property type="nucleotide sequence ID" value="XM_007720641.1"/>
</dbReference>
<gene>
    <name evidence="1" type="ORF">COCCADRAFT_113164</name>
</gene>
<proteinExistence type="predicted"/>
<dbReference type="HOGENOM" id="CLU_3142810_0_0_1"/>
<protein>
    <submittedName>
        <fullName evidence="1">Uncharacterized protein</fullName>
    </submittedName>
</protein>
<organism evidence="1 2">
    <name type="scientific">Cochliobolus carbonum (strain 26-R-13)</name>
    <name type="common">Maize leaf spot fungus</name>
    <name type="synonym">Bipolaris zeicola</name>
    <dbReference type="NCBI Taxonomy" id="930089"/>
    <lineage>
        <taxon>Eukaryota</taxon>
        <taxon>Fungi</taxon>
        <taxon>Dikarya</taxon>
        <taxon>Ascomycota</taxon>
        <taxon>Pezizomycotina</taxon>
        <taxon>Dothideomycetes</taxon>
        <taxon>Pleosporomycetidae</taxon>
        <taxon>Pleosporales</taxon>
        <taxon>Pleosporineae</taxon>
        <taxon>Pleosporaceae</taxon>
        <taxon>Bipolaris</taxon>
    </lineage>
</organism>
<dbReference type="AlphaFoldDB" id="W6XMZ3"/>
<dbReference type="GeneID" id="19144592"/>